<dbReference type="PANTHER" id="PTHR48043">
    <property type="entry name" value="EG:EG0003.4 PROTEIN-RELATED"/>
    <property type="match status" value="1"/>
</dbReference>
<evidence type="ECO:0008006" key="5">
    <source>
        <dbReference type="Google" id="ProtNLM"/>
    </source>
</evidence>
<dbReference type="OrthoDB" id="5835829at2759"/>
<name>A0A9W9G3J1_9EURO</name>
<keyword evidence="1" id="KW-0328">Glycosyltransferase</keyword>
<dbReference type="AlphaFoldDB" id="A0A9W9G3J1"/>
<organism evidence="3 4">
    <name type="scientific">Penicillium argentinense</name>
    <dbReference type="NCBI Taxonomy" id="1131581"/>
    <lineage>
        <taxon>Eukaryota</taxon>
        <taxon>Fungi</taxon>
        <taxon>Dikarya</taxon>
        <taxon>Ascomycota</taxon>
        <taxon>Pezizomycotina</taxon>
        <taxon>Eurotiomycetes</taxon>
        <taxon>Eurotiomycetidae</taxon>
        <taxon>Eurotiales</taxon>
        <taxon>Aspergillaceae</taxon>
        <taxon>Penicillium</taxon>
    </lineage>
</organism>
<accession>A0A9W9G3J1</accession>
<dbReference type="CDD" id="cd03784">
    <property type="entry name" value="GT1_Gtf-like"/>
    <property type="match status" value="1"/>
</dbReference>
<dbReference type="Gene3D" id="3.40.50.2000">
    <property type="entry name" value="Glycogen Phosphorylase B"/>
    <property type="match status" value="2"/>
</dbReference>
<dbReference type="PANTHER" id="PTHR48043:SF145">
    <property type="entry name" value="FI06409P-RELATED"/>
    <property type="match status" value="1"/>
</dbReference>
<protein>
    <recommendedName>
        <fullName evidence="5">UDP-glucoronosyl and UDP-glucosyl transferase family protein</fullName>
    </recommendedName>
</protein>
<dbReference type="GeneID" id="81353447"/>
<dbReference type="Pfam" id="PF00201">
    <property type="entry name" value="UDPGT"/>
    <property type="match status" value="1"/>
</dbReference>
<evidence type="ECO:0000313" key="3">
    <source>
        <dbReference type="EMBL" id="KAJ5111439.1"/>
    </source>
</evidence>
<sequence length="471" mass="51852">MAPPTRNILFLTNSELGQCNVALAVAEEFLRRGEFQVHFASFGPIASMVKGLHNRAGCAQMAQFHEIPSPSMTDLAIRSCVGLLYHKPGVKGAQEGFAKVGRAMESWRPSEYKQAYEACLEILDNVQPAMVVVDPILHVGIDACHSTKTRFTVLWPVPIKDVVVVNQPKAAVLWKYPITGSGFPFPVPWKLVLHNIYLVFRIVMTLAFGKSVPDELKNGKKPEGRTPFPLSNAYEKDALQLTPAFPEMDFPFEIPDNVISCGPILRECAPLSESEPDLDTWLQRPTILISLGSHVQLTEEIAVQMAKGIAAVLSKHPDVLVLWKLRYDWNSSVSFQKVLGPLITAGSVKVVSWIQPDIMSVLDTGRIVSYVHHGGANSYFEACKVGVPQVVLPQWLDTYDCATRVEWLGIGVNGSRKAAPGIESTEFSKALLHVLSDDGIRSKSAAMKQLCGKTEGRVVAHDQIVDFCSMH</sequence>
<dbReference type="InterPro" id="IPR050271">
    <property type="entry name" value="UDP-glycosyltransferase"/>
</dbReference>
<reference evidence="3" key="1">
    <citation type="submission" date="2022-11" db="EMBL/GenBank/DDBJ databases">
        <authorList>
            <person name="Petersen C."/>
        </authorList>
    </citation>
    <scope>NUCLEOTIDE SEQUENCE</scope>
    <source>
        <strain evidence="3">IBT 30761</strain>
    </source>
</reference>
<dbReference type="GO" id="GO:0008194">
    <property type="term" value="F:UDP-glycosyltransferase activity"/>
    <property type="evidence" value="ECO:0007669"/>
    <property type="project" value="InterPro"/>
</dbReference>
<dbReference type="RefSeq" id="XP_056479509.1">
    <property type="nucleotide sequence ID" value="XM_056614468.1"/>
</dbReference>
<dbReference type="EMBL" id="JAPQKI010000002">
    <property type="protein sequence ID" value="KAJ5111439.1"/>
    <property type="molecule type" value="Genomic_DNA"/>
</dbReference>
<dbReference type="Proteomes" id="UP001149074">
    <property type="component" value="Unassembled WGS sequence"/>
</dbReference>
<dbReference type="InterPro" id="IPR002213">
    <property type="entry name" value="UDP_glucos_trans"/>
</dbReference>
<dbReference type="SUPFAM" id="SSF53756">
    <property type="entry name" value="UDP-Glycosyltransferase/glycogen phosphorylase"/>
    <property type="match status" value="1"/>
</dbReference>
<gene>
    <name evidence="3" type="ORF">N7532_001974</name>
</gene>
<evidence type="ECO:0000256" key="1">
    <source>
        <dbReference type="ARBA" id="ARBA00022676"/>
    </source>
</evidence>
<evidence type="ECO:0000256" key="2">
    <source>
        <dbReference type="ARBA" id="ARBA00022679"/>
    </source>
</evidence>
<evidence type="ECO:0000313" key="4">
    <source>
        <dbReference type="Proteomes" id="UP001149074"/>
    </source>
</evidence>
<keyword evidence="4" id="KW-1185">Reference proteome</keyword>
<comment type="caution">
    <text evidence="3">The sequence shown here is derived from an EMBL/GenBank/DDBJ whole genome shotgun (WGS) entry which is preliminary data.</text>
</comment>
<reference evidence="3" key="2">
    <citation type="journal article" date="2023" name="IMA Fungus">
        <title>Comparative genomic study of the Penicillium genus elucidates a diverse pangenome and 15 lateral gene transfer events.</title>
        <authorList>
            <person name="Petersen C."/>
            <person name="Sorensen T."/>
            <person name="Nielsen M.R."/>
            <person name="Sondergaard T.E."/>
            <person name="Sorensen J.L."/>
            <person name="Fitzpatrick D.A."/>
            <person name="Frisvad J.C."/>
            <person name="Nielsen K.L."/>
        </authorList>
    </citation>
    <scope>NUCLEOTIDE SEQUENCE</scope>
    <source>
        <strain evidence="3">IBT 30761</strain>
    </source>
</reference>
<keyword evidence="2" id="KW-0808">Transferase</keyword>
<proteinExistence type="predicted"/>